<feature type="domain" description="ATPase" evidence="1">
    <location>
        <begin position="139"/>
        <end position="250"/>
    </location>
</feature>
<dbReference type="GO" id="GO:0005524">
    <property type="term" value="F:ATP binding"/>
    <property type="evidence" value="ECO:0007669"/>
    <property type="project" value="InterPro"/>
</dbReference>
<evidence type="ECO:0000313" key="3">
    <source>
        <dbReference type="EMBL" id="CUR30865.1"/>
    </source>
</evidence>
<accession>A0A1J1LH11</accession>
<sequence>MDVNEVLQFVDQLVVERTGKHLDDLQRAVVEGTWQKQTYDDIAQKYHVTKNHVGDVAYQLWQLLSKELGEDVKKYNFRSVLERVHSKSSQNICIGTNHNFYLGSQILNQPNQKKEEINTNNQSKLLDYDLTLAPQIINFYNRETELDKLSDWIFNKNIRLISVLGLSGTGKTALVKRFVDLNLQEFEVIIWKSLKFPKSLDLMVYELLKISEPKLPESIEDKFKQLLTLLTNKKCLIIFDDLQNIFVSGQFAGQYQTDYLAYQKFFKIITEVEHQSSFILISQEQYSEMQCLDEDFYSMRSLELDGLYNIEIFQNLGLTQDEKWLQLIDLYEGNLFYLKDVIQLIKNVFGGKVDEFLAENSLVITQVINFYLTGLFNRLSPIEQKIVLHISKSEQFLSREDLRQSLSLSSMDLINGLQSLVQRYLIKRIEGDKVLFKLSPVFKEYVNYHILNTPDSF</sequence>
<proteinExistence type="predicted"/>
<dbReference type="AlphaFoldDB" id="A0A1J1LH11"/>
<evidence type="ECO:0000313" key="4">
    <source>
        <dbReference type="Proteomes" id="UP000184315"/>
    </source>
</evidence>
<feature type="domain" description="vWA-MoxR associated protein N-terminal HTH" evidence="2">
    <location>
        <begin position="1"/>
        <end position="83"/>
    </location>
</feature>
<gene>
    <name evidence="3" type="ORF">PL9214290456</name>
</gene>
<evidence type="ECO:0000259" key="2">
    <source>
        <dbReference type="Pfam" id="PF26355"/>
    </source>
</evidence>
<dbReference type="OrthoDB" id="441260at2"/>
<dbReference type="InterPro" id="IPR058651">
    <property type="entry name" value="HTH_VMAP-M9"/>
</dbReference>
<dbReference type="Pfam" id="PF26355">
    <property type="entry name" value="HTH_VMAP-M9"/>
    <property type="match status" value="1"/>
</dbReference>
<keyword evidence="4" id="KW-1185">Reference proteome</keyword>
<dbReference type="SUPFAM" id="SSF52540">
    <property type="entry name" value="P-loop containing nucleoside triphosphate hydrolases"/>
    <property type="match status" value="1"/>
</dbReference>
<protein>
    <submittedName>
        <fullName evidence="3">Uncharacterized protein</fullName>
    </submittedName>
</protein>
<dbReference type="EMBL" id="CZDF01000132">
    <property type="protein sequence ID" value="CUR30865.1"/>
    <property type="molecule type" value="Genomic_DNA"/>
</dbReference>
<evidence type="ECO:0000259" key="1">
    <source>
        <dbReference type="Pfam" id="PF01637"/>
    </source>
</evidence>
<name>A0A1J1LH11_9CYAN</name>
<dbReference type="Gene3D" id="3.40.50.300">
    <property type="entry name" value="P-loop containing nucleotide triphosphate hydrolases"/>
    <property type="match status" value="1"/>
</dbReference>
<dbReference type="Proteomes" id="UP000184315">
    <property type="component" value="Unassembled WGS sequence"/>
</dbReference>
<organism evidence="3 4">
    <name type="scientific">Planktothrix tepida PCC 9214</name>
    <dbReference type="NCBI Taxonomy" id="671072"/>
    <lineage>
        <taxon>Bacteria</taxon>
        <taxon>Bacillati</taxon>
        <taxon>Cyanobacteriota</taxon>
        <taxon>Cyanophyceae</taxon>
        <taxon>Oscillatoriophycideae</taxon>
        <taxon>Oscillatoriales</taxon>
        <taxon>Microcoleaceae</taxon>
        <taxon>Planktothrix</taxon>
    </lineage>
</organism>
<reference evidence="4" key="1">
    <citation type="submission" date="2015-10" db="EMBL/GenBank/DDBJ databases">
        <authorList>
            <person name="Regsiter A."/>
            <person name="william w."/>
        </authorList>
    </citation>
    <scope>NUCLEOTIDE SEQUENCE [LARGE SCALE GENOMIC DNA]</scope>
</reference>
<dbReference type="STRING" id="671072.PL9214290456"/>
<dbReference type="PRINTS" id="PR00364">
    <property type="entry name" value="DISEASERSIST"/>
</dbReference>
<dbReference type="Pfam" id="PF01637">
    <property type="entry name" value="ATPase_2"/>
    <property type="match status" value="1"/>
</dbReference>
<dbReference type="InterPro" id="IPR011579">
    <property type="entry name" value="ATPase_dom"/>
</dbReference>
<dbReference type="InterPro" id="IPR027417">
    <property type="entry name" value="P-loop_NTPase"/>
</dbReference>